<sequence length="63" mass="6971">LSLISEAIALVVGLTQRRLLGGTTSLKIIKIVDSNCLQNDVFCLSNLFKYLIRPNLLNILINT</sequence>
<evidence type="ECO:0000313" key="2">
    <source>
        <dbReference type="Proteomes" id="UP000276133"/>
    </source>
</evidence>
<dbReference type="Proteomes" id="UP000276133">
    <property type="component" value="Unassembled WGS sequence"/>
</dbReference>
<name>A0A3M7T149_BRAPC</name>
<dbReference type="AlphaFoldDB" id="A0A3M7T149"/>
<protein>
    <submittedName>
        <fullName evidence="1">Uncharacterized protein</fullName>
    </submittedName>
</protein>
<proteinExistence type="predicted"/>
<feature type="non-terminal residue" evidence="1">
    <location>
        <position position="1"/>
    </location>
</feature>
<organism evidence="1 2">
    <name type="scientific">Brachionus plicatilis</name>
    <name type="common">Marine rotifer</name>
    <name type="synonym">Brachionus muelleri</name>
    <dbReference type="NCBI Taxonomy" id="10195"/>
    <lineage>
        <taxon>Eukaryota</taxon>
        <taxon>Metazoa</taxon>
        <taxon>Spiralia</taxon>
        <taxon>Gnathifera</taxon>
        <taxon>Rotifera</taxon>
        <taxon>Eurotatoria</taxon>
        <taxon>Monogononta</taxon>
        <taxon>Pseudotrocha</taxon>
        <taxon>Ploima</taxon>
        <taxon>Brachionidae</taxon>
        <taxon>Brachionus</taxon>
    </lineage>
</organism>
<comment type="caution">
    <text evidence="1">The sequence shown here is derived from an EMBL/GenBank/DDBJ whole genome shotgun (WGS) entry which is preliminary data.</text>
</comment>
<accession>A0A3M7T149</accession>
<dbReference type="EMBL" id="REGN01000475">
    <property type="protein sequence ID" value="RNA41685.1"/>
    <property type="molecule type" value="Genomic_DNA"/>
</dbReference>
<evidence type="ECO:0000313" key="1">
    <source>
        <dbReference type="EMBL" id="RNA41685.1"/>
    </source>
</evidence>
<gene>
    <name evidence="1" type="ORF">BpHYR1_006781</name>
</gene>
<keyword evidence="2" id="KW-1185">Reference proteome</keyword>
<reference evidence="1 2" key="1">
    <citation type="journal article" date="2018" name="Sci. Rep.">
        <title>Genomic signatures of local adaptation to the degree of environmental predictability in rotifers.</title>
        <authorList>
            <person name="Franch-Gras L."/>
            <person name="Hahn C."/>
            <person name="Garcia-Roger E.M."/>
            <person name="Carmona M.J."/>
            <person name="Serra M."/>
            <person name="Gomez A."/>
        </authorList>
    </citation>
    <scope>NUCLEOTIDE SEQUENCE [LARGE SCALE GENOMIC DNA]</scope>
    <source>
        <strain evidence="1">HYR1</strain>
    </source>
</reference>